<dbReference type="GO" id="GO:0000160">
    <property type="term" value="P:phosphorelay signal transduction system"/>
    <property type="evidence" value="ECO:0007669"/>
    <property type="project" value="InterPro"/>
</dbReference>
<evidence type="ECO:0000259" key="2">
    <source>
        <dbReference type="PROSITE" id="PS50894"/>
    </source>
</evidence>
<dbReference type="EMBL" id="MSCL01000001">
    <property type="protein sequence ID" value="PQJ74534.1"/>
    <property type="molecule type" value="Genomic_DNA"/>
</dbReference>
<keyword evidence="4" id="KW-1185">Reference proteome</keyword>
<dbReference type="OrthoDB" id="1441381at2"/>
<dbReference type="SUPFAM" id="SSF47226">
    <property type="entry name" value="Histidine-containing phosphotransfer domain, HPT domain"/>
    <property type="match status" value="1"/>
</dbReference>
<dbReference type="InterPro" id="IPR008207">
    <property type="entry name" value="Sig_transdc_His_kin_Hpt_dom"/>
</dbReference>
<keyword evidence="3" id="KW-0808">Transferase</keyword>
<evidence type="ECO:0000313" key="4">
    <source>
        <dbReference type="Proteomes" id="UP000237608"/>
    </source>
</evidence>
<evidence type="ECO:0000256" key="1">
    <source>
        <dbReference type="PROSITE-ProRule" id="PRU00110"/>
    </source>
</evidence>
<reference evidence="3 4" key="1">
    <citation type="submission" date="2016-12" db="EMBL/GenBank/DDBJ databases">
        <title>Trade-off between light-utilization and light-protection in marine flavobacteria.</title>
        <authorList>
            <person name="Kumagai Y."/>
            <person name="Yoshizawa S."/>
            <person name="Kogure K."/>
            <person name="Iwasaki W."/>
        </authorList>
    </citation>
    <scope>NUCLEOTIDE SEQUENCE [LARGE SCALE GENOMIC DNA]</scope>
    <source>
        <strain evidence="3 4">KCTC 22729</strain>
    </source>
</reference>
<dbReference type="InterPro" id="IPR036641">
    <property type="entry name" value="HPT_dom_sf"/>
</dbReference>
<proteinExistence type="predicted"/>
<feature type="domain" description="HPt" evidence="2">
    <location>
        <begin position="18"/>
        <end position="107"/>
    </location>
</feature>
<comment type="caution">
    <text evidence="3">The sequence shown here is derived from an EMBL/GenBank/DDBJ whole genome shotgun (WGS) entry which is preliminary data.</text>
</comment>
<protein>
    <submittedName>
        <fullName evidence="3">Histidine kinase</fullName>
    </submittedName>
</protein>
<name>A0A2S7WA64_9FLAO</name>
<accession>A0A2S7WA64</accession>
<evidence type="ECO:0000313" key="3">
    <source>
        <dbReference type="EMBL" id="PQJ74534.1"/>
    </source>
</evidence>
<gene>
    <name evidence="3" type="ORF">BTO13_04330</name>
</gene>
<dbReference type="RefSeq" id="WP_105045682.1">
    <property type="nucleotide sequence ID" value="NZ_CP150662.1"/>
</dbReference>
<dbReference type="Gene3D" id="1.20.120.160">
    <property type="entry name" value="HPT domain"/>
    <property type="match status" value="1"/>
</dbReference>
<dbReference type="PROSITE" id="PS50894">
    <property type="entry name" value="HPT"/>
    <property type="match status" value="1"/>
</dbReference>
<keyword evidence="3" id="KW-0418">Kinase</keyword>
<sequence length="107" mass="12283">MISEQPNLNYIDQLAAGDEAVKQLLVDVLKNEFPEEKIAYYESLAQKDFKLLAANVHRMKPKISILGFEKSYKLANDYERNLKDNNIEGAEAFEELLQVISSYLKTI</sequence>
<dbReference type="GO" id="GO:0004672">
    <property type="term" value="F:protein kinase activity"/>
    <property type="evidence" value="ECO:0007669"/>
    <property type="project" value="UniProtKB-ARBA"/>
</dbReference>
<dbReference type="AlphaFoldDB" id="A0A2S7WA64"/>
<dbReference type="Proteomes" id="UP000237608">
    <property type="component" value="Unassembled WGS sequence"/>
</dbReference>
<organism evidence="3 4">
    <name type="scientific">Polaribacter gangjinensis</name>
    <dbReference type="NCBI Taxonomy" id="574710"/>
    <lineage>
        <taxon>Bacteria</taxon>
        <taxon>Pseudomonadati</taxon>
        <taxon>Bacteroidota</taxon>
        <taxon>Flavobacteriia</taxon>
        <taxon>Flavobacteriales</taxon>
        <taxon>Flavobacteriaceae</taxon>
    </lineage>
</organism>
<feature type="modified residue" description="Phosphohistidine" evidence="1">
    <location>
        <position position="57"/>
    </location>
</feature>
<keyword evidence="1" id="KW-0597">Phosphoprotein</keyword>